<accession>A0ABS2KKA8</accession>
<dbReference type="RefSeq" id="WP_204632826.1">
    <property type="nucleotide sequence ID" value="NZ_BSOC01000005.1"/>
</dbReference>
<comment type="caution">
    <text evidence="1">The sequence shown here is derived from an EMBL/GenBank/DDBJ whole genome shotgun (WGS) entry which is preliminary data.</text>
</comment>
<protein>
    <submittedName>
        <fullName evidence="1">Uncharacterized protein</fullName>
    </submittedName>
</protein>
<evidence type="ECO:0000313" key="2">
    <source>
        <dbReference type="Proteomes" id="UP001430193"/>
    </source>
</evidence>
<dbReference type="Proteomes" id="UP001430193">
    <property type="component" value="Unassembled WGS sequence"/>
</dbReference>
<reference evidence="1" key="1">
    <citation type="submission" date="2020-10" db="EMBL/GenBank/DDBJ databases">
        <title>Phylogeny of dyella-like bacteria.</title>
        <authorList>
            <person name="Fu J."/>
        </authorList>
    </citation>
    <scope>NUCLEOTIDE SEQUENCE</scope>
    <source>
        <strain evidence="1">DHON07</strain>
    </source>
</reference>
<sequence>MDDFNSLIIEQINQQLKSGFASSLQEDKFCVVKTGIGNIVSVLPAQSAKESADQVFGPDTFKACNNYVNNYSVSLISRTEIYCVVRKDDEGDPEVVLVNSISDRDDVIFGPNTFVACDQYRRAYQKVDERGEA</sequence>
<keyword evidence="2" id="KW-1185">Reference proteome</keyword>
<gene>
    <name evidence="1" type="ORF">ISS99_17025</name>
</gene>
<proteinExistence type="predicted"/>
<dbReference type="EMBL" id="JADIKF010000040">
    <property type="protein sequence ID" value="MBM7131232.1"/>
    <property type="molecule type" value="Genomic_DNA"/>
</dbReference>
<name>A0ABS2KKA8_9GAMM</name>
<evidence type="ECO:0000313" key="1">
    <source>
        <dbReference type="EMBL" id="MBM7131232.1"/>
    </source>
</evidence>
<organism evidence="1 2">
    <name type="scientific">Dyella mobilis</name>
    <dbReference type="NCBI Taxonomy" id="1849582"/>
    <lineage>
        <taxon>Bacteria</taxon>
        <taxon>Pseudomonadati</taxon>
        <taxon>Pseudomonadota</taxon>
        <taxon>Gammaproteobacteria</taxon>
        <taxon>Lysobacterales</taxon>
        <taxon>Rhodanobacteraceae</taxon>
        <taxon>Dyella</taxon>
    </lineage>
</organism>